<dbReference type="Gene3D" id="3.40.630.30">
    <property type="match status" value="1"/>
</dbReference>
<gene>
    <name evidence="2" type="ORF">ACFSB2_25840</name>
</gene>
<sequence length="141" mass="16074">MTQDFTIRNGEVDDKSLIQKYGEIDPEWALNEGLLAVAFSDTSFHVFIAETSKEAVGYGLMRMERGSNRDAMIYVVYISKHARRQGYGMALMNHMLETAANSNCKIVRLMVNVDNVSACTLYKNLGFTERRIEMHLNLENK</sequence>
<comment type="caution">
    <text evidence="2">The sequence shown here is derived from an EMBL/GenBank/DDBJ whole genome shotgun (WGS) entry which is preliminary data.</text>
</comment>
<keyword evidence="3" id="KW-1185">Reference proteome</keyword>
<dbReference type="GO" id="GO:0016746">
    <property type="term" value="F:acyltransferase activity"/>
    <property type="evidence" value="ECO:0007669"/>
    <property type="project" value="UniProtKB-KW"/>
</dbReference>
<dbReference type="InterPro" id="IPR000182">
    <property type="entry name" value="GNAT_dom"/>
</dbReference>
<proteinExistence type="predicted"/>
<dbReference type="EMBL" id="JBHUCX010000100">
    <property type="protein sequence ID" value="MFD1678094.1"/>
    <property type="molecule type" value="Genomic_DNA"/>
</dbReference>
<reference evidence="3" key="1">
    <citation type="journal article" date="2019" name="Int. J. Syst. Evol. Microbiol.">
        <title>The Global Catalogue of Microorganisms (GCM) 10K type strain sequencing project: providing services to taxonomists for standard genome sequencing and annotation.</title>
        <authorList>
            <consortium name="The Broad Institute Genomics Platform"/>
            <consortium name="The Broad Institute Genome Sequencing Center for Infectious Disease"/>
            <person name="Wu L."/>
            <person name="Ma J."/>
        </authorList>
    </citation>
    <scope>NUCLEOTIDE SEQUENCE [LARGE SCALE GENOMIC DNA]</scope>
    <source>
        <strain evidence="3">CGMCC 1.12286</strain>
    </source>
</reference>
<protein>
    <submittedName>
        <fullName evidence="2">GNAT family N-acetyltransferase</fullName>
        <ecNumber evidence="2">2.3.1.-</ecNumber>
    </submittedName>
</protein>
<dbReference type="SUPFAM" id="SSF55729">
    <property type="entry name" value="Acyl-CoA N-acyltransferases (Nat)"/>
    <property type="match status" value="1"/>
</dbReference>
<evidence type="ECO:0000259" key="1">
    <source>
        <dbReference type="PROSITE" id="PS51186"/>
    </source>
</evidence>
<organism evidence="2 3">
    <name type="scientific">Alicyclobacillus fodiniaquatilis</name>
    <dbReference type="NCBI Taxonomy" id="1661150"/>
    <lineage>
        <taxon>Bacteria</taxon>
        <taxon>Bacillati</taxon>
        <taxon>Bacillota</taxon>
        <taxon>Bacilli</taxon>
        <taxon>Bacillales</taxon>
        <taxon>Alicyclobacillaceae</taxon>
        <taxon>Alicyclobacillus</taxon>
    </lineage>
</organism>
<dbReference type="RefSeq" id="WP_377946081.1">
    <property type="nucleotide sequence ID" value="NZ_JBHUCX010000100.1"/>
</dbReference>
<feature type="domain" description="N-acetyltransferase" evidence="1">
    <location>
        <begin position="5"/>
        <end position="141"/>
    </location>
</feature>
<dbReference type="EC" id="2.3.1.-" evidence="2"/>
<dbReference type="CDD" id="cd04301">
    <property type="entry name" value="NAT_SF"/>
    <property type="match status" value="1"/>
</dbReference>
<evidence type="ECO:0000313" key="2">
    <source>
        <dbReference type="EMBL" id="MFD1678094.1"/>
    </source>
</evidence>
<dbReference type="Proteomes" id="UP001597079">
    <property type="component" value="Unassembled WGS sequence"/>
</dbReference>
<dbReference type="PANTHER" id="PTHR43072">
    <property type="entry name" value="N-ACETYLTRANSFERASE"/>
    <property type="match status" value="1"/>
</dbReference>
<name>A0ABW4JPN7_9BACL</name>
<keyword evidence="2" id="KW-0012">Acyltransferase</keyword>
<dbReference type="Pfam" id="PF00583">
    <property type="entry name" value="Acetyltransf_1"/>
    <property type="match status" value="1"/>
</dbReference>
<evidence type="ECO:0000313" key="3">
    <source>
        <dbReference type="Proteomes" id="UP001597079"/>
    </source>
</evidence>
<keyword evidence="2" id="KW-0808">Transferase</keyword>
<dbReference type="InterPro" id="IPR016181">
    <property type="entry name" value="Acyl_CoA_acyltransferase"/>
</dbReference>
<dbReference type="PROSITE" id="PS51186">
    <property type="entry name" value="GNAT"/>
    <property type="match status" value="1"/>
</dbReference>
<accession>A0ABW4JPN7</accession>